<dbReference type="EMBL" id="NBTM02000001">
    <property type="protein sequence ID" value="PNL91952.1"/>
    <property type="molecule type" value="Genomic_DNA"/>
</dbReference>
<dbReference type="NCBIfam" id="TIGR00589">
    <property type="entry name" value="ogt"/>
    <property type="match status" value="1"/>
</dbReference>
<dbReference type="SUPFAM" id="SSF53155">
    <property type="entry name" value="Methylated DNA-protein cysteine methyltransferase domain"/>
    <property type="match status" value="1"/>
</dbReference>
<feature type="domain" description="Methylguanine DNA methyltransferase ribonuclease-like" evidence="3">
    <location>
        <begin position="3"/>
        <end position="78"/>
    </location>
</feature>
<feature type="domain" description="Methylated-DNA-[protein]-cysteine S-methyltransferase DNA binding" evidence="2">
    <location>
        <begin position="84"/>
        <end position="148"/>
    </location>
</feature>
<keyword evidence="4" id="KW-0808">Transferase</keyword>
<keyword evidence="4" id="KW-0489">Methyltransferase</keyword>
<dbReference type="InterPro" id="IPR008332">
    <property type="entry name" value="MethylG_MeTrfase_N"/>
</dbReference>
<comment type="caution">
    <text evidence="4">The sequence shown here is derived from an EMBL/GenBank/DDBJ whole genome shotgun (WGS) entry which is preliminary data.</text>
</comment>
<reference evidence="5" key="1">
    <citation type="submission" date="2017-12" db="EMBL/GenBank/DDBJ databases">
        <title>FDA dAtabase for Regulatory Grade micrObial Sequences (FDA-ARGOS): Supporting development and validation of Infectious Disease Dx tests.</title>
        <authorList>
            <person name="Hoffmann M."/>
            <person name="Allard M."/>
            <person name="Evans P."/>
            <person name="Brown E."/>
            <person name="Tallon L."/>
            <person name="Sadzewicz L."/>
            <person name="Sengamalay N."/>
            <person name="Ott S."/>
            <person name="Godinez A."/>
            <person name="Nagaraj S."/>
            <person name="Vavikolanu K."/>
            <person name="Aluvathingal J."/>
            <person name="Nadendla S."/>
            <person name="Sichtig H."/>
        </authorList>
    </citation>
    <scope>NUCLEOTIDE SEQUENCE [LARGE SCALE GENOMIC DNA]</scope>
    <source>
        <strain evidence="5">FDAARGOS_249</strain>
    </source>
</reference>
<sequence>MLYKYPYQSELGIITLLANDHGLLGAWFEDQSNFGGTFDLEKIEPIAEFEQSKIINEVVKWLDAYFKKQPLETVDFQLRPQGTAFQQDVWTELQKIPYGETITLEQLLDRIDSRQTKGRGSVNTLIGAVTSNPIAIMIPSHRVLIPSNQAGNLLATNHLGQVLREFERR</sequence>
<dbReference type="InterPro" id="IPR036388">
    <property type="entry name" value="WH-like_DNA-bd_sf"/>
</dbReference>
<evidence type="ECO:0000259" key="2">
    <source>
        <dbReference type="Pfam" id="PF01035"/>
    </source>
</evidence>
<dbReference type="RefSeq" id="WP_083069351.1">
    <property type="nucleotide sequence ID" value="NZ_NBTM02000001.1"/>
</dbReference>
<dbReference type="PANTHER" id="PTHR10815:SF5">
    <property type="entry name" value="METHYLATED-DNA--PROTEIN-CYSTEINE METHYLTRANSFERASE"/>
    <property type="match status" value="1"/>
</dbReference>
<dbReference type="InterPro" id="IPR036631">
    <property type="entry name" value="MGMT_N_sf"/>
</dbReference>
<dbReference type="PANTHER" id="PTHR10815">
    <property type="entry name" value="METHYLATED-DNA--PROTEIN-CYSTEINE METHYLTRANSFERASE"/>
    <property type="match status" value="1"/>
</dbReference>
<dbReference type="InterPro" id="IPR014048">
    <property type="entry name" value="MethylDNA_cys_MeTrfase_DNA-bd"/>
</dbReference>
<evidence type="ECO:0000313" key="5">
    <source>
        <dbReference type="Proteomes" id="UP000192813"/>
    </source>
</evidence>
<accession>A0A2J9PNP7</accession>
<dbReference type="CDD" id="cd06445">
    <property type="entry name" value="ATase"/>
    <property type="match status" value="1"/>
</dbReference>
<dbReference type="Pfam" id="PF02870">
    <property type="entry name" value="Methyltransf_1N"/>
    <property type="match status" value="1"/>
</dbReference>
<evidence type="ECO:0000256" key="1">
    <source>
        <dbReference type="ARBA" id="ARBA00022763"/>
    </source>
</evidence>
<gene>
    <name evidence="4" type="ORF">A6J77_006815</name>
</gene>
<evidence type="ECO:0000259" key="3">
    <source>
        <dbReference type="Pfam" id="PF02870"/>
    </source>
</evidence>
<dbReference type="Proteomes" id="UP000192813">
    <property type="component" value="Unassembled WGS sequence"/>
</dbReference>
<keyword evidence="1" id="KW-0227">DNA damage</keyword>
<dbReference type="SUPFAM" id="SSF46767">
    <property type="entry name" value="Methylated DNA-protein cysteine methyltransferase, C-terminal domain"/>
    <property type="match status" value="1"/>
</dbReference>
<dbReference type="GO" id="GO:0032259">
    <property type="term" value="P:methylation"/>
    <property type="evidence" value="ECO:0007669"/>
    <property type="project" value="UniProtKB-KW"/>
</dbReference>
<dbReference type="AlphaFoldDB" id="A0A2J9PNP7"/>
<dbReference type="GO" id="GO:0006281">
    <property type="term" value="P:DNA repair"/>
    <property type="evidence" value="ECO:0007669"/>
    <property type="project" value="InterPro"/>
</dbReference>
<organism evidence="4 5">
    <name type="scientific">Aerococcus viridans</name>
    <dbReference type="NCBI Taxonomy" id="1377"/>
    <lineage>
        <taxon>Bacteria</taxon>
        <taxon>Bacillati</taxon>
        <taxon>Bacillota</taxon>
        <taxon>Bacilli</taxon>
        <taxon>Lactobacillales</taxon>
        <taxon>Aerococcaceae</taxon>
        <taxon>Aerococcus</taxon>
    </lineage>
</organism>
<dbReference type="Gene3D" id="3.30.160.70">
    <property type="entry name" value="Methylated DNA-protein cysteine methyltransferase domain"/>
    <property type="match status" value="1"/>
</dbReference>
<proteinExistence type="predicted"/>
<name>A0A2J9PNP7_9LACT</name>
<dbReference type="Gene3D" id="1.10.10.10">
    <property type="entry name" value="Winged helix-like DNA-binding domain superfamily/Winged helix DNA-binding domain"/>
    <property type="match status" value="1"/>
</dbReference>
<dbReference type="GO" id="GO:0003908">
    <property type="term" value="F:methylated-DNA-[protein]-cysteine S-methyltransferase activity"/>
    <property type="evidence" value="ECO:0007669"/>
    <property type="project" value="InterPro"/>
</dbReference>
<protein>
    <submittedName>
        <fullName evidence="4">6-O-methylguanine DNA methyltransferase</fullName>
    </submittedName>
</protein>
<dbReference type="InterPro" id="IPR036217">
    <property type="entry name" value="MethylDNA_cys_MeTrfase_DNAb"/>
</dbReference>
<dbReference type="Pfam" id="PF01035">
    <property type="entry name" value="DNA_binding_1"/>
    <property type="match status" value="1"/>
</dbReference>
<evidence type="ECO:0000313" key="4">
    <source>
        <dbReference type="EMBL" id="PNL91952.1"/>
    </source>
</evidence>